<dbReference type="SUPFAM" id="SSF55307">
    <property type="entry name" value="Tubulin C-terminal domain-like"/>
    <property type="match status" value="1"/>
</dbReference>
<dbReference type="GO" id="GO:0005737">
    <property type="term" value="C:cytoplasm"/>
    <property type="evidence" value="ECO:0007669"/>
    <property type="project" value="UniProtKB-SubCell"/>
</dbReference>
<evidence type="ECO:0000313" key="10">
    <source>
        <dbReference type="Proteomes" id="UP000190423"/>
    </source>
</evidence>
<comment type="similarity">
    <text evidence="1 4 6">Belongs to the FtsZ family.</text>
</comment>
<dbReference type="GO" id="GO:0043093">
    <property type="term" value="P:FtsZ-dependent cytokinesis"/>
    <property type="evidence" value="ECO:0007669"/>
    <property type="project" value="UniProtKB-UniRule"/>
</dbReference>
<feature type="binding site" evidence="4">
    <location>
        <position position="194"/>
    </location>
    <ligand>
        <name>GTP</name>
        <dbReference type="ChEBI" id="CHEBI:37565"/>
    </ligand>
</feature>
<feature type="binding site" evidence="4">
    <location>
        <position position="150"/>
    </location>
    <ligand>
        <name>GTP</name>
        <dbReference type="ChEBI" id="CHEBI:37565"/>
    </ligand>
</feature>
<dbReference type="GO" id="GO:0005525">
    <property type="term" value="F:GTP binding"/>
    <property type="evidence" value="ECO:0007669"/>
    <property type="project" value="UniProtKB-UniRule"/>
</dbReference>
<dbReference type="InterPro" id="IPR000158">
    <property type="entry name" value="Cell_div_FtsZ"/>
</dbReference>
<dbReference type="InterPro" id="IPR036525">
    <property type="entry name" value="Tubulin/FtsZ_GTPase_sf"/>
</dbReference>
<dbReference type="Pfam" id="PF12327">
    <property type="entry name" value="FtsZ_C"/>
    <property type="match status" value="1"/>
</dbReference>
<gene>
    <name evidence="4" type="primary">ftsZ</name>
    <name evidence="9" type="ORF">SAMN02745149_01383</name>
</gene>
<feature type="binding site" evidence="4">
    <location>
        <position position="146"/>
    </location>
    <ligand>
        <name>GTP</name>
        <dbReference type="ChEBI" id="CHEBI:37565"/>
    </ligand>
</feature>
<dbReference type="GO" id="GO:0032153">
    <property type="term" value="C:cell division site"/>
    <property type="evidence" value="ECO:0007669"/>
    <property type="project" value="UniProtKB-UniRule"/>
</dbReference>
<feature type="binding site" evidence="4">
    <location>
        <begin position="28"/>
        <end position="32"/>
    </location>
    <ligand>
        <name>GTP</name>
        <dbReference type="ChEBI" id="CHEBI:37565"/>
    </ligand>
</feature>
<accession>A0A1T4KY76</accession>
<feature type="domain" description="Tubulin/FtsZ 2-layer sandwich" evidence="8">
    <location>
        <begin position="215"/>
        <end position="332"/>
    </location>
</feature>
<evidence type="ECO:0000256" key="2">
    <source>
        <dbReference type="ARBA" id="ARBA00022741"/>
    </source>
</evidence>
<dbReference type="GO" id="GO:0000917">
    <property type="term" value="P:division septum assembly"/>
    <property type="evidence" value="ECO:0007669"/>
    <property type="project" value="UniProtKB-KW"/>
</dbReference>
<dbReference type="FunFam" id="3.40.50.1440:FF:000001">
    <property type="entry name" value="Cell division protein FtsZ"/>
    <property type="match status" value="1"/>
</dbReference>
<feature type="domain" description="Tubulin/FtsZ GTPase" evidence="7">
    <location>
        <begin position="20"/>
        <end position="212"/>
    </location>
</feature>
<keyword evidence="10" id="KW-1185">Reference proteome</keyword>
<comment type="subunit">
    <text evidence="4">Homodimer. Polymerizes to form a dynamic ring structure in a strictly GTP-dependent manner. Interacts directly with several other division proteins.</text>
</comment>
<dbReference type="InterPro" id="IPR024757">
    <property type="entry name" value="FtsZ_C"/>
</dbReference>
<dbReference type="InterPro" id="IPR008280">
    <property type="entry name" value="Tub_FtsZ_C"/>
</dbReference>
<dbReference type="GO" id="GO:0051258">
    <property type="term" value="P:protein polymerization"/>
    <property type="evidence" value="ECO:0007669"/>
    <property type="project" value="UniProtKB-UniRule"/>
</dbReference>
<proteinExistence type="inferred from homology"/>
<keyword evidence="2 4" id="KW-0547">Nucleotide-binding</keyword>
<evidence type="ECO:0000313" key="9">
    <source>
        <dbReference type="EMBL" id="SJZ47404.1"/>
    </source>
</evidence>
<protein>
    <recommendedName>
        <fullName evidence="4 5">Cell division protein FtsZ</fullName>
    </recommendedName>
</protein>
<dbReference type="Gene3D" id="3.30.1330.20">
    <property type="entry name" value="Tubulin/FtsZ, C-terminal domain"/>
    <property type="match status" value="1"/>
</dbReference>
<dbReference type="InterPro" id="IPR037103">
    <property type="entry name" value="Tubulin/FtsZ-like_C"/>
</dbReference>
<dbReference type="PANTHER" id="PTHR30314">
    <property type="entry name" value="CELL DIVISION PROTEIN FTSZ-RELATED"/>
    <property type="match status" value="1"/>
</dbReference>
<keyword evidence="4 6" id="KW-0132">Cell division</keyword>
<dbReference type="Proteomes" id="UP000190423">
    <property type="component" value="Unassembled WGS sequence"/>
</dbReference>
<dbReference type="NCBIfam" id="TIGR00065">
    <property type="entry name" value="ftsZ"/>
    <property type="match status" value="1"/>
</dbReference>
<dbReference type="OrthoDB" id="9813375at2"/>
<sequence>MNFEVLNNEGSDLNAVSPTVIKVVGCGGGGSNAVNRMIEADIKNVDFIALNTDLQALNKSNAKSRLAIGQKITQGLGAGGDPLIGEKAAEEDKDAISNILKGANMVFVTAGMGGGTGTGSAPVVAKIAREIGALTVGIVTTPFPWEGPQRMKLALDGIQRLREAVDSVIVIPNAKIVDVFGQGMSFKEQLRAADDMLRQSIEGMSMIITQHGTPNIDFADVRAAMKGQGTAIFGIGTASGENRAVDAATKAINNPLLEDTRIDGAKHFLINVCASSDFTLNELTEISNIVCASASPAFDLKPGVVTDDSMGDTISVTVIATGFGSENETCEKEPAEQVSAEEINPVKEDDNVFSDEEYSKLLSGKTQVQNELFSTADTVQAEPDVPVKDYGSFKKADANSGYRSSVSVDVNDLNTPACLRKNLSRTINFDRK</sequence>
<dbReference type="PANTHER" id="PTHR30314:SF3">
    <property type="entry name" value="MITOCHONDRIAL DIVISION PROTEIN FSZA"/>
    <property type="match status" value="1"/>
</dbReference>
<dbReference type="PROSITE" id="PS01134">
    <property type="entry name" value="FTSZ_1"/>
    <property type="match status" value="1"/>
</dbReference>
<keyword evidence="4 6" id="KW-0131">Cell cycle</keyword>
<dbReference type="Pfam" id="PF00091">
    <property type="entry name" value="Tubulin"/>
    <property type="match status" value="1"/>
</dbReference>
<dbReference type="PRINTS" id="PR00423">
    <property type="entry name" value="CELLDVISFTSZ"/>
</dbReference>
<keyword evidence="4" id="KW-0963">Cytoplasm</keyword>
<dbReference type="InterPro" id="IPR003008">
    <property type="entry name" value="Tubulin_FtsZ_GTPase"/>
</dbReference>
<dbReference type="InterPro" id="IPR045061">
    <property type="entry name" value="FtsZ/CetZ"/>
</dbReference>
<reference evidence="9 10" key="1">
    <citation type="submission" date="2017-02" db="EMBL/GenBank/DDBJ databases">
        <authorList>
            <person name="Peterson S.W."/>
        </authorList>
    </citation>
    <scope>NUCLEOTIDE SEQUENCE [LARGE SCALE GENOMIC DNA]</scope>
    <source>
        <strain evidence="9 10">ATCC BAA-908</strain>
    </source>
</reference>
<dbReference type="InterPro" id="IPR018316">
    <property type="entry name" value="Tubulin/FtsZ_2-layer-sand-dom"/>
</dbReference>
<dbReference type="PROSITE" id="PS01135">
    <property type="entry name" value="FTSZ_2"/>
    <property type="match status" value="1"/>
</dbReference>
<name>A0A1T4KY76_TREPO</name>
<dbReference type="Gene3D" id="3.40.50.1440">
    <property type="entry name" value="Tubulin/FtsZ, GTPase domain"/>
    <property type="match status" value="1"/>
</dbReference>
<evidence type="ECO:0000259" key="8">
    <source>
        <dbReference type="SMART" id="SM00865"/>
    </source>
</evidence>
<dbReference type="RefSeq" id="WP_078933292.1">
    <property type="nucleotide sequence ID" value="NZ_FUWG01000009.1"/>
</dbReference>
<dbReference type="SMART" id="SM00865">
    <property type="entry name" value="Tubulin_C"/>
    <property type="match status" value="1"/>
</dbReference>
<dbReference type="SUPFAM" id="SSF52490">
    <property type="entry name" value="Tubulin nucleotide-binding domain-like"/>
    <property type="match status" value="1"/>
</dbReference>
<evidence type="ECO:0000256" key="1">
    <source>
        <dbReference type="ARBA" id="ARBA00009690"/>
    </source>
</evidence>
<feature type="binding site" evidence="4">
    <location>
        <begin position="115"/>
        <end position="117"/>
    </location>
    <ligand>
        <name>GTP</name>
        <dbReference type="ChEBI" id="CHEBI:37565"/>
    </ligand>
</feature>
<evidence type="ECO:0000256" key="4">
    <source>
        <dbReference type="HAMAP-Rule" id="MF_00909"/>
    </source>
</evidence>
<comment type="function">
    <text evidence="4 6">Essential cell division protein that forms a contractile ring structure (Z ring) at the future cell division site. The regulation of the ring assembly controls the timing and the location of cell division. One of the functions of the FtsZ ring is to recruit other cell division proteins to the septum to produce a new cell wall between the dividing cells. Binds GTP and shows GTPase activity.</text>
</comment>
<evidence type="ECO:0000256" key="5">
    <source>
        <dbReference type="NCBIfam" id="TIGR00065"/>
    </source>
</evidence>
<dbReference type="STRING" id="261392.SAMN02745149_01383"/>
<keyword evidence="4 6" id="KW-0717">Septation</keyword>
<dbReference type="AlphaFoldDB" id="A0A1T4KY76"/>
<evidence type="ECO:0000256" key="6">
    <source>
        <dbReference type="RuleBase" id="RU000631"/>
    </source>
</evidence>
<evidence type="ECO:0000259" key="7">
    <source>
        <dbReference type="SMART" id="SM00864"/>
    </source>
</evidence>
<dbReference type="EMBL" id="FUWG01000009">
    <property type="protein sequence ID" value="SJZ47404.1"/>
    <property type="molecule type" value="Genomic_DNA"/>
</dbReference>
<dbReference type="SMART" id="SM00864">
    <property type="entry name" value="Tubulin"/>
    <property type="match status" value="1"/>
</dbReference>
<comment type="subcellular location">
    <subcellularLocation>
        <location evidence="4">Cytoplasm</location>
    </subcellularLocation>
    <text evidence="4">Assembles at midcell at the inner surface of the cytoplasmic membrane.</text>
</comment>
<dbReference type="HAMAP" id="MF_00909">
    <property type="entry name" value="FtsZ"/>
    <property type="match status" value="1"/>
</dbReference>
<keyword evidence="3 4" id="KW-0342">GTP-binding</keyword>
<dbReference type="GeneID" id="78316680"/>
<dbReference type="CDD" id="cd02201">
    <property type="entry name" value="FtsZ_type1"/>
    <property type="match status" value="1"/>
</dbReference>
<organism evidence="9 10">
    <name type="scientific">Treponema porcinum</name>
    <dbReference type="NCBI Taxonomy" id="261392"/>
    <lineage>
        <taxon>Bacteria</taxon>
        <taxon>Pseudomonadati</taxon>
        <taxon>Spirochaetota</taxon>
        <taxon>Spirochaetia</taxon>
        <taxon>Spirochaetales</taxon>
        <taxon>Treponemataceae</taxon>
        <taxon>Treponema</taxon>
    </lineage>
</organism>
<dbReference type="GO" id="GO:0003924">
    <property type="term" value="F:GTPase activity"/>
    <property type="evidence" value="ECO:0007669"/>
    <property type="project" value="UniProtKB-UniRule"/>
</dbReference>
<evidence type="ECO:0000256" key="3">
    <source>
        <dbReference type="ARBA" id="ARBA00023134"/>
    </source>
</evidence>
<dbReference type="InterPro" id="IPR020805">
    <property type="entry name" value="Cell_div_FtsZ_CS"/>
</dbReference>